<dbReference type="SUPFAM" id="SSF75011">
    <property type="entry name" value="3-carboxy-cis,cis-mucoante lactonizing enzyme"/>
    <property type="match status" value="1"/>
</dbReference>
<reference evidence="3 4" key="1">
    <citation type="journal article" date="2018" name="BMC Genomics">
        <title>The genome of Naegleria lovaniensis, the basis for a comparative approach to unravel pathogenicity factors of the human pathogenic amoeba N. fowleri.</title>
        <authorList>
            <person name="Liechti N."/>
            <person name="Schurch N."/>
            <person name="Bruggmann R."/>
            <person name="Wittwer M."/>
        </authorList>
    </citation>
    <scope>NUCLEOTIDE SEQUENCE [LARGE SCALE GENOMIC DNA]</scope>
    <source>
        <strain evidence="3 4">ATCC 30569</strain>
    </source>
</reference>
<dbReference type="GO" id="GO:0043161">
    <property type="term" value="P:proteasome-mediated ubiquitin-dependent protein catabolic process"/>
    <property type="evidence" value="ECO:0007669"/>
    <property type="project" value="TreeGrafter"/>
</dbReference>
<feature type="repeat" description="NHL" evidence="2">
    <location>
        <begin position="262"/>
        <end position="306"/>
    </location>
</feature>
<evidence type="ECO:0000256" key="1">
    <source>
        <dbReference type="ARBA" id="ARBA00022737"/>
    </source>
</evidence>
<dbReference type="InterPro" id="IPR001258">
    <property type="entry name" value="NHL_repeat"/>
</dbReference>
<organism evidence="3 4">
    <name type="scientific">Naegleria lovaniensis</name>
    <name type="common">Amoeba</name>
    <dbReference type="NCBI Taxonomy" id="51637"/>
    <lineage>
        <taxon>Eukaryota</taxon>
        <taxon>Discoba</taxon>
        <taxon>Heterolobosea</taxon>
        <taxon>Tetramitia</taxon>
        <taxon>Eutetramitia</taxon>
        <taxon>Vahlkampfiidae</taxon>
        <taxon>Naegleria</taxon>
    </lineage>
</organism>
<sequence>MNVRLMLFDFSSFSSEPLNQNWNKAQNSDHFLMNHRLLKSKMSYRRYRNVKPFQMKFEWIYTFGQSGVSGTTNVNLLSKPLDVKISYTHECILISDTNGIQVFDLYTKKHKASISLPEFSLSHLCIEEFYEEQRDALLVSGNNLVCKYNLQLLLQEAAMDQQTPYIWNSDLAISPQGMAIAKQLQQVFIGDNYWAYILVLDLKTGDVINFIELCSSPYGVDVTTCAEQPKCESLYVIATGKNADFCIEIMKKNSDNEFYTKKAQFCEYGQGIGKLKRPFGLVFDKEAKHVIVTDNEQHLIQIFTLEGNLVTFFGDKNNLNGPTGICLNELRGELFVCNTSDHTVRVFR</sequence>
<name>A0AA88GII6_NAELO</name>
<dbReference type="GO" id="GO:0008270">
    <property type="term" value="F:zinc ion binding"/>
    <property type="evidence" value="ECO:0007669"/>
    <property type="project" value="UniProtKB-KW"/>
</dbReference>
<dbReference type="GO" id="GO:0000209">
    <property type="term" value="P:protein polyubiquitination"/>
    <property type="evidence" value="ECO:0007669"/>
    <property type="project" value="TreeGrafter"/>
</dbReference>
<proteinExistence type="predicted"/>
<comment type="caution">
    <text evidence="3">The sequence shown here is derived from an EMBL/GenBank/DDBJ whole genome shotgun (WGS) entry which is preliminary data.</text>
</comment>
<dbReference type="AlphaFoldDB" id="A0AA88GII6"/>
<dbReference type="PROSITE" id="PS51125">
    <property type="entry name" value="NHL"/>
    <property type="match status" value="1"/>
</dbReference>
<gene>
    <name evidence="3" type="ORF">C9374_008800</name>
</gene>
<keyword evidence="1" id="KW-0677">Repeat</keyword>
<dbReference type="GO" id="GO:0061630">
    <property type="term" value="F:ubiquitin protein ligase activity"/>
    <property type="evidence" value="ECO:0007669"/>
    <property type="project" value="TreeGrafter"/>
</dbReference>
<evidence type="ECO:0000256" key="2">
    <source>
        <dbReference type="PROSITE-ProRule" id="PRU00504"/>
    </source>
</evidence>
<accession>A0AA88GII6</accession>
<dbReference type="InterPro" id="IPR050952">
    <property type="entry name" value="TRIM-NHL_E3_ligases"/>
</dbReference>
<dbReference type="InterPro" id="IPR011042">
    <property type="entry name" value="6-blade_b-propeller_TolB-like"/>
</dbReference>
<dbReference type="GeneID" id="68101254"/>
<dbReference type="Proteomes" id="UP000816034">
    <property type="component" value="Unassembled WGS sequence"/>
</dbReference>
<evidence type="ECO:0000313" key="4">
    <source>
        <dbReference type="Proteomes" id="UP000816034"/>
    </source>
</evidence>
<evidence type="ECO:0000313" key="3">
    <source>
        <dbReference type="EMBL" id="KAG2377715.1"/>
    </source>
</evidence>
<dbReference type="RefSeq" id="XP_044544977.1">
    <property type="nucleotide sequence ID" value="XM_044698917.1"/>
</dbReference>
<protein>
    <submittedName>
        <fullName evidence="3">Uncharacterized protein</fullName>
    </submittedName>
</protein>
<dbReference type="PANTHER" id="PTHR24104">
    <property type="entry name" value="E3 UBIQUITIN-PROTEIN LIGASE NHLRC1-RELATED"/>
    <property type="match status" value="1"/>
</dbReference>
<dbReference type="EMBL" id="PYSW02000036">
    <property type="protein sequence ID" value="KAG2377715.1"/>
    <property type="molecule type" value="Genomic_DNA"/>
</dbReference>
<keyword evidence="4" id="KW-1185">Reference proteome</keyword>
<dbReference type="Gene3D" id="2.120.10.30">
    <property type="entry name" value="TolB, C-terminal domain"/>
    <property type="match status" value="1"/>
</dbReference>
<dbReference type="PANTHER" id="PTHR24104:SF25">
    <property type="entry name" value="PROTEIN LIN-41"/>
    <property type="match status" value="1"/>
</dbReference>